<keyword evidence="7" id="KW-1185">Reference proteome</keyword>
<reference evidence="6" key="1">
    <citation type="submission" date="2025-08" db="UniProtKB">
        <authorList>
            <consortium name="Ensembl"/>
        </authorList>
    </citation>
    <scope>IDENTIFICATION</scope>
</reference>
<dbReference type="GO" id="GO:0005525">
    <property type="term" value="F:GTP binding"/>
    <property type="evidence" value="ECO:0007669"/>
    <property type="project" value="UniProtKB-KW"/>
</dbReference>
<dbReference type="SUPFAM" id="SSF52540">
    <property type="entry name" value="P-loop containing nucleoside triphosphate hydrolases"/>
    <property type="match status" value="1"/>
</dbReference>
<dbReference type="Proteomes" id="UP000694680">
    <property type="component" value="Unassembled WGS sequence"/>
</dbReference>
<evidence type="ECO:0000256" key="3">
    <source>
        <dbReference type="ARBA" id="ARBA00023134"/>
    </source>
</evidence>
<feature type="compositionally biased region" description="Basic and acidic residues" evidence="4">
    <location>
        <begin position="266"/>
        <end position="281"/>
    </location>
</feature>
<dbReference type="InterPro" id="IPR045058">
    <property type="entry name" value="GIMA/IAN/Toc"/>
</dbReference>
<evidence type="ECO:0000256" key="1">
    <source>
        <dbReference type="ARBA" id="ARBA00008535"/>
    </source>
</evidence>
<protein>
    <submittedName>
        <fullName evidence="6">GTPase IMAP family member 7-like</fullName>
    </submittedName>
</protein>
<dbReference type="InterPro" id="IPR027417">
    <property type="entry name" value="P-loop_NTPase"/>
</dbReference>
<feature type="compositionally biased region" description="Acidic residues" evidence="4">
    <location>
        <begin position="256"/>
        <end position="265"/>
    </location>
</feature>
<comment type="similarity">
    <text evidence="1">Belongs to the TRAFAC class TrmE-Era-EngA-EngB-Septin-like GTPase superfamily. AIG1/Toc34/Toc159-like paraseptin GTPase family. IAN subfamily.</text>
</comment>
<evidence type="ECO:0000313" key="6">
    <source>
        <dbReference type="Ensembl" id="ENSGWIP00000035791.1"/>
    </source>
</evidence>
<dbReference type="Gene3D" id="3.40.50.300">
    <property type="entry name" value="P-loop containing nucleotide triphosphate hydrolases"/>
    <property type="match status" value="1"/>
</dbReference>
<proteinExistence type="inferred from homology"/>
<dbReference type="PANTHER" id="PTHR10903:SF107">
    <property type="entry name" value="GTPASE IMAP FAMILY MEMBER 4-LIKE-RELATED"/>
    <property type="match status" value="1"/>
</dbReference>
<dbReference type="InterPro" id="IPR006703">
    <property type="entry name" value="G_AIG1"/>
</dbReference>
<keyword evidence="3" id="KW-0342">GTP-binding</keyword>
<name>A0A8C5GVR9_GOUWI</name>
<dbReference type="PROSITE" id="PS51720">
    <property type="entry name" value="G_AIG1"/>
    <property type="match status" value="1"/>
</dbReference>
<accession>A0A8C5GVR9</accession>
<evidence type="ECO:0000256" key="2">
    <source>
        <dbReference type="ARBA" id="ARBA00022741"/>
    </source>
</evidence>
<dbReference type="PANTHER" id="PTHR10903">
    <property type="entry name" value="GTPASE, IMAP FAMILY MEMBER-RELATED"/>
    <property type="match status" value="1"/>
</dbReference>
<feature type="domain" description="AIG1-type G" evidence="5">
    <location>
        <begin position="12"/>
        <end position="232"/>
    </location>
</feature>
<dbReference type="Ensembl" id="ENSGWIT00000039018.1">
    <property type="protein sequence ID" value="ENSGWIP00000035791.1"/>
    <property type="gene ID" value="ENSGWIG00000018482.1"/>
</dbReference>
<reference evidence="6" key="2">
    <citation type="submission" date="2025-09" db="UniProtKB">
        <authorList>
            <consortium name="Ensembl"/>
        </authorList>
    </citation>
    <scope>IDENTIFICATION</scope>
</reference>
<gene>
    <name evidence="6" type="primary">zgc:136870</name>
</gene>
<evidence type="ECO:0000313" key="7">
    <source>
        <dbReference type="Proteomes" id="UP000694680"/>
    </source>
</evidence>
<feature type="region of interest" description="Disordered" evidence="4">
    <location>
        <begin position="254"/>
        <end position="286"/>
    </location>
</feature>
<keyword evidence="2" id="KW-0547">Nucleotide-binding</keyword>
<evidence type="ECO:0000256" key="4">
    <source>
        <dbReference type="SAM" id="MobiDB-lite"/>
    </source>
</evidence>
<dbReference type="Pfam" id="PF04548">
    <property type="entry name" value="AIG1"/>
    <property type="match status" value="1"/>
</dbReference>
<evidence type="ECO:0000259" key="5">
    <source>
        <dbReference type="PROSITE" id="PS51720"/>
    </source>
</evidence>
<sequence length="323" mass="37201">MRSWNSRKNAASLSLRVLLLGPRRTGKSSAGNTLLGRERLFDTSGGNASTRASRFTAGRHLTVVDAQGWGSSEEVVPRQEKVELLRALSLCGPEGPHVILLVVPLLDFTESDRRIVETRMEVLTPSVWRHIMVVFTFGDLLKRRGRTAKEHIQSGGPALQWLMEKCCYRYHVLDNTKGVSEVVKQERIKTGSREEKKNDQSLQVRELLSQMEDLLEENGRWHFSLHMYQRLEEEWSRRELQLRAQLDAEVRHAIKEEEEEEEEEEGKVKDDNEENEKKTMEDATIETMETMETMEEENEESVKLKADCQHNGRLVFCPIRGLA</sequence>
<organism evidence="6 7">
    <name type="scientific">Gouania willdenowi</name>
    <name type="common">Blunt-snouted clingfish</name>
    <name type="synonym">Lepadogaster willdenowi</name>
    <dbReference type="NCBI Taxonomy" id="441366"/>
    <lineage>
        <taxon>Eukaryota</taxon>
        <taxon>Metazoa</taxon>
        <taxon>Chordata</taxon>
        <taxon>Craniata</taxon>
        <taxon>Vertebrata</taxon>
        <taxon>Euteleostomi</taxon>
        <taxon>Actinopterygii</taxon>
        <taxon>Neopterygii</taxon>
        <taxon>Teleostei</taxon>
        <taxon>Neoteleostei</taxon>
        <taxon>Acanthomorphata</taxon>
        <taxon>Ovalentaria</taxon>
        <taxon>Blenniimorphae</taxon>
        <taxon>Blenniiformes</taxon>
        <taxon>Gobiesocoidei</taxon>
        <taxon>Gobiesocidae</taxon>
        <taxon>Gobiesocinae</taxon>
        <taxon>Gouania</taxon>
    </lineage>
</organism>
<dbReference type="AlphaFoldDB" id="A0A8C5GVR9"/>